<dbReference type="RefSeq" id="WP_252083764.1">
    <property type="nucleotide sequence ID" value="NZ_CP092418.1"/>
</dbReference>
<proteinExistence type="predicted"/>
<name>A0ABY4VD80_9GAMM</name>
<dbReference type="EMBL" id="CP092418">
    <property type="protein sequence ID" value="USD21366.1"/>
    <property type="molecule type" value="Genomic_DNA"/>
</dbReference>
<gene>
    <name evidence="1" type="ORF">MJO52_20285</name>
</gene>
<sequence>MLLTDYLNPGFSGYLDRTLLGEDLPIYADIKESDHLVIYLNGSINRKIKQPPVFHRQSWTKDTPFSSIVISDKSVEINDSLELAWYLGKPNGSFLRSVVSAITKIRDSLKLRNNKIIFYGTSGGGYAGILLASILRGSSCIAGNAQTDLSKFNYKIFDKFIDNTGYKPTHQKINIMRYLSDKKYIPQITFLQNTQDLTHFNNHYLPFIKWYGENRGALISYGPCEFIEYDKEGGHSGVQSKSETIETLERISSRNTNLPTTIIAKDKPDEALPIDTFFDLIEVEGVFEKVGEKLLIFIKGDITDTDIKALVSTGWRLSNSVGYFKYLTSSERVNTFSVKIPKMEKEYESGIIRWASKYEVKVKILSCKIENNFSKEKNKAASIA</sequence>
<protein>
    <submittedName>
        <fullName evidence="1">Uncharacterized protein</fullName>
    </submittedName>
</protein>
<dbReference type="Proteomes" id="UP001055658">
    <property type="component" value="Chromosome"/>
</dbReference>
<organism evidence="1 2">
    <name type="scientific">Microbulbifer variabilis</name>
    <dbReference type="NCBI Taxonomy" id="266805"/>
    <lineage>
        <taxon>Bacteria</taxon>
        <taxon>Pseudomonadati</taxon>
        <taxon>Pseudomonadota</taxon>
        <taxon>Gammaproteobacteria</taxon>
        <taxon>Cellvibrionales</taxon>
        <taxon>Microbulbiferaceae</taxon>
        <taxon>Microbulbifer</taxon>
    </lineage>
</organism>
<evidence type="ECO:0000313" key="2">
    <source>
        <dbReference type="Proteomes" id="UP001055658"/>
    </source>
</evidence>
<evidence type="ECO:0000313" key="1">
    <source>
        <dbReference type="EMBL" id="USD21366.1"/>
    </source>
</evidence>
<accession>A0ABY4VD80</accession>
<keyword evidence="2" id="KW-1185">Reference proteome</keyword>
<reference evidence="1" key="1">
    <citation type="submission" date="2022-02" db="EMBL/GenBank/DDBJ databases">
        <title>Coral-associated bacteria.</title>
        <authorList>
            <person name="Tang K."/>
            <person name="Wang X."/>
        </authorList>
    </citation>
    <scope>NUCLEOTIDE SEQUENCE</scope>
    <source>
        <strain evidence="1">SCSIO 43006</strain>
    </source>
</reference>